<feature type="domain" description="Ricin B lectin" evidence="2">
    <location>
        <begin position="82"/>
        <end position="148"/>
    </location>
</feature>
<evidence type="ECO:0000313" key="4">
    <source>
        <dbReference type="Proteomes" id="UP000054241"/>
    </source>
</evidence>
<accession>A0A117PUP8</accession>
<evidence type="ECO:0000313" key="3">
    <source>
        <dbReference type="EMBL" id="KUM92603.1"/>
    </source>
</evidence>
<keyword evidence="4" id="KW-1185">Reference proteome</keyword>
<dbReference type="AlphaFoldDB" id="A0A117PUP8"/>
<protein>
    <recommendedName>
        <fullName evidence="2">Ricin B lectin domain-containing protein</fullName>
    </recommendedName>
</protein>
<name>A0A117PUP8_9ACTN</name>
<evidence type="ECO:0000259" key="2">
    <source>
        <dbReference type="Pfam" id="PF14200"/>
    </source>
</evidence>
<dbReference type="CDD" id="cd23415">
    <property type="entry name" value="beta-trefoil_Ricin_AH"/>
    <property type="match status" value="1"/>
</dbReference>
<dbReference type="STRING" id="67285.AQI88_31035"/>
<proteinExistence type="predicted"/>
<dbReference type="InterPro" id="IPR000772">
    <property type="entry name" value="Ricin_B_lectin"/>
</dbReference>
<dbReference type="SUPFAM" id="SSF50370">
    <property type="entry name" value="Ricin B-like lectins"/>
    <property type="match status" value="1"/>
</dbReference>
<dbReference type="OrthoDB" id="3534750at2"/>
<keyword evidence="1" id="KW-0732">Signal</keyword>
<feature type="signal peptide" evidence="1">
    <location>
        <begin position="1"/>
        <end position="34"/>
    </location>
</feature>
<feature type="chain" id="PRO_5007153624" description="Ricin B lectin domain-containing protein" evidence="1">
    <location>
        <begin position="35"/>
        <end position="172"/>
    </location>
</feature>
<sequence>MSLRTVLTTRTARPAAAVFATAALLLTGTTTAHAVTPKPKGPAIADGQIYYYALQNQNTGRCVDDSWDYGLRAFTCNGLNYQNFNWYKQTDGTWVIQNQNTGRCIDDSTDYGLRAFGCNYLSYQRWTIVYQSDGTKTLKNQSTGRVIDDSLDFGLRAFGYNALSYQRFTFVG</sequence>
<organism evidence="3 4">
    <name type="scientific">Streptomyces cellostaticus</name>
    <dbReference type="NCBI Taxonomy" id="67285"/>
    <lineage>
        <taxon>Bacteria</taxon>
        <taxon>Bacillati</taxon>
        <taxon>Actinomycetota</taxon>
        <taxon>Actinomycetes</taxon>
        <taxon>Kitasatosporales</taxon>
        <taxon>Streptomycetaceae</taxon>
        <taxon>Streptomyces</taxon>
    </lineage>
</organism>
<dbReference type="RefSeq" id="WP_067005485.1">
    <property type="nucleotide sequence ID" value="NZ_BNDU01000012.1"/>
</dbReference>
<comment type="caution">
    <text evidence="3">The sequence shown here is derived from an EMBL/GenBank/DDBJ whole genome shotgun (WGS) entry which is preliminary data.</text>
</comment>
<dbReference type="InterPro" id="IPR035992">
    <property type="entry name" value="Ricin_B-like_lectins"/>
</dbReference>
<dbReference type="Gene3D" id="2.80.10.50">
    <property type="match status" value="1"/>
</dbReference>
<gene>
    <name evidence="3" type="ORF">AQI88_31035</name>
</gene>
<reference evidence="3 4" key="1">
    <citation type="submission" date="2015-10" db="EMBL/GenBank/DDBJ databases">
        <title>Draft genome sequence of Streptomyces cellostaticus DSM 40189, type strain for the species Streptomyces cellostaticus.</title>
        <authorList>
            <person name="Ruckert C."/>
            <person name="Winkler A."/>
            <person name="Kalinowski J."/>
            <person name="Kampfer P."/>
            <person name="Glaeser S."/>
        </authorList>
    </citation>
    <scope>NUCLEOTIDE SEQUENCE [LARGE SCALE GENOMIC DNA]</scope>
    <source>
        <strain evidence="3 4">DSM 40189</strain>
    </source>
</reference>
<dbReference type="PROSITE" id="PS50231">
    <property type="entry name" value="RICIN_B_LECTIN"/>
    <property type="match status" value="1"/>
</dbReference>
<dbReference type="EMBL" id="LMWL01000061">
    <property type="protein sequence ID" value="KUM92603.1"/>
    <property type="molecule type" value="Genomic_DNA"/>
</dbReference>
<dbReference type="Pfam" id="PF14200">
    <property type="entry name" value="RicinB_lectin_2"/>
    <property type="match status" value="1"/>
</dbReference>
<dbReference type="Proteomes" id="UP000054241">
    <property type="component" value="Unassembled WGS sequence"/>
</dbReference>
<evidence type="ECO:0000256" key="1">
    <source>
        <dbReference type="SAM" id="SignalP"/>
    </source>
</evidence>